<accession>A0A381RSJ5</accession>
<dbReference type="Gene3D" id="1.20.58.1290">
    <property type="entry name" value="CarD-like, C-terminal domain"/>
    <property type="match status" value="1"/>
</dbReference>
<dbReference type="EMBL" id="UINC01002199">
    <property type="protein sequence ID" value="SUZ94049.1"/>
    <property type="molecule type" value="Genomic_DNA"/>
</dbReference>
<evidence type="ECO:0000313" key="3">
    <source>
        <dbReference type="EMBL" id="SUZ94049.1"/>
    </source>
</evidence>
<dbReference type="GO" id="GO:0009303">
    <property type="term" value="P:rRNA transcription"/>
    <property type="evidence" value="ECO:0007669"/>
    <property type="project" value="TreeGrafter"/>
</dbReference>
<dbReference type="AlphaFoldDB" id="A0A381RSJ5"/>
<dbReference type="InterPro" id="IPR052531">
    <property type="entry name" value="CarD-like_regulator"/>
</dbReference>
<proteinExistence type="predicted"/>
<evidence type="ECO:0000256" key="1">
    <source>
        <dbReference type="SAM" id="MobiDB-lite"/>
    </source>
</evidence>
<dbReference type="InterPro" id="IPR042215">
    <property type="entry name" value="CarD-like_C"/>
</dbReference>
<evidence type="ECO:0000259" key="2">
    <source>
        <dbReference type="Pfam" id="PF21095"/>
    </source>
</evidence>
<feature type="region of interest" description="Disordered" evidence="1">
    <location>
        <begin position="135"/>
        <end position="159"/>
    </location>
</feature>
<organism evidence="3">
    <name type="scientific">marine metagenome</name>
    <dbReference type="NCBI Taxonomy" id="408172"/>
    <lineage>
        <taxon>unclassified sequences</taxon>
        <taxon>metagenomes</taxon>
        <taxon>ecological metagenomes</taxon>
    </lineage>
</organism>
<dbReference type="PANTHER" id="PTHR38447:SF1">
    <property type="entry name" value="RNA POLYMERASE-BINDING TRANSCRIPTION FACTOR CARD"/>
    <property type="match status" value="1"/>
</dbReference>
<name>A0A381RSJ5_9ZZZZ</name>
<gene>
    <name evidence="3" type="ORF">METZ01_LOCUS46903</name>
</gene>
<feature type="domain" description="CarD C-terminal" evidence="2">
    <location>
        <begin position="32"/>
        <end position="115"/>
    </location>
</feature>
<dbReference type="PANTHER" id="PTHR38447">
    <property type="entry name" value="TRANSCRIPTION FACTOR YDEB-RELATED"/>
    <property type="match status" value="1"/>
</dbReference>
<protein>
    <recommendedName>
        <fullName evidence="2">CarD C-terminal domain-containing protein</fullName>
    </recommendedName>
</protein>
<sequence length="159" mass="17906">MTASDTTVMVPLQNVDNVGLRRAIEADEIEVLFSLLARGKIDSHQNWKGRFKDNSDKMRSGSIYDAVDVLKNLMYLSRSKNLSFREKRMLDRSKFLVVTEIAEVGQLEIPVVEERVDSSLERCFAAKKRALARRAKAAKTGKSTARVGSRRTTRTARAS</sequence>
<reference evidence="3" key="1">
    <citation type="submission" date="2018-05" db="EMBL/GenBank/DDBJ databases">
        <authorList>
            <person name="Lanie J.A."/>
            <person name="Ng W.-L."/>
            <person name="Kazmierczak K.M."/>
            <person name="Andrzejewski T.M."/>
            <person name="Davidsen T.M."/>
            <person name="Wayne K.J."/>
            <person name="Tettelin H."/>
            <person name="Glass J.I."/>
            <person name="Rusch D."/>
            <person name="Podicherti R."/>
            <person name="Tsui H.-C.T."/>
            <person name="Winkler M.E."/>
        </authorList>
    </citation>
    <scope>NUCLEOTIDE SEQUENCE</scope>
</reference>
<feature type="compositionally biased region" description="Basic residues" evidence="1">
    <location>
        <begin position="148"/>
        <end position="159"/>
    </location>
</feature>
<dbReference type="Pfam" id="PF21095">
    <property type="entry name" value="CarD_C"/>
    <property type="match status" value="1"/>
</dbReference>
<dbReference type="InterPro" id="IPR048792">
    <property type="entry name" value="CarD_C"/>
</dbReference>